<comment type="caution">
    <text evidence="2">The sequence shown here is derived from an EMBL/GenBank/DDBJ whole genome shotgun (WGS) entry which is preliminary data.</text>
</comment>
<keyword evidence="3" id="KW-1185">Reference proteome</keyword>
<reference evidence="2 3" key="1">
    <citation type="journal article" date="2019" name="Mol. Ecol. Resour.">
        <title>Improving Illumina assemblies with Hi-C and long reads: an example with the North African dromedary.</title>
        <authorList>
            <person name="Elbers J.P."/>
            <person name="Rogers M.F."/>
            <person name="Perelman P.L."/>
            <person name="Proskuryakova A.A."/>
            <person name="Serdyukova N.A."/>
            <person name="Johnson W.E."/>
            <person name="Horin P."/>
            <person name="Corander J."/>
            <person name="Murphy D."/>
            <person name="Burger P.A."/>
        </authorList>
    </citation>
    <scope>NUCLEOTIDE SEQUENCE [LARGE SCALE GENOMIC DNA]</scope>
    <source>
        <strain evidence="2">Drom800</strain>
        <tissue evidence="2">Blood</tissue>
    </source>
</reference>
<gene>
    <name evidence="2" type="ORF">Cadr_000012396</name>
</gene>
<organism evidence="2 3">
    <name type="scientific">Camelus dromedarius</name>
    <name type="common">Dromedary</name>
    <name type="synonym">Arabian camel</name>
    <dbReference type="NCBI Taxonomy" id="9838"/>
    <lineage>
        <taxon>Eukaryota</taxon>
        <taxon>Metazoa</taxon>
        <taxon>Chordata</taxon>
        <taxon>Craniata</taxon>
        <taxon>Vertebrata</taxon>
        <taxon>Euteleostomi</taxon>
        <taxon>Mammalia</taxon>
        <taxon>Eutheria</taxon>
        <taxon>Laurasiatheria</taxon>
        <taxon>Artiodactyla</taxon>
        <taxon>Tylopoda</taxon>
        <taxon>Camelidae</taxon>
        <taxon>Camelus</taxon>
    </lineage>
</organism>
<protein>
    <submittedName>
        <fullName evidence="2">Uncharacterized protein</fullName>
    </submittedName>
</protein>
<proteinExistence type="predicted"/>
<feature type="region of interest" description="Disordered" evidence="1">
    <location>
        <begin position="370"/>
        <end position="391"/>
    </location>
</feature>
<evidence type="ECO:0000313" key="2">
    <source>
        <dbReference type="EMBL" id="KAB1274621.1"/>
    </source>
</evidence>
<name>A0A5N4DU00_CAMDR</name>
<dbReference type="PANTHER" id="PTHR33426:SF42">
    <property type="entry name" value="NEUROCHONDRIN"/>
    <property type="match status" value="1"/>
</dbReference>
<evidence type="ECO:0000256" key="1">
    <source>
        <dbReference type="SAM" id="MobiDB-lite"/>
    </source>
</evidence>
<dbReference type="EMBL" id="JWIN03000009">
    <property type="protein sequence ID" value="KAB1274621.1"/>
    <property type="molecule type" value="Genomic_DNA"/>
</dbReference>
<dbReference type="PANTHER" id="PTHR33426">
    <property type="entry name" value="C2H2-TYPE DOMAIN-CONTAINING PROTEIN"/>
    <property type="match status" value="1"/>
</dbReference>
<dbReference type="AlphaFoldDB" id="A0A5N4DU00"/>
<dbReference type="Proteomes" id="UP000299084">
    <property type="component" value="Unassembled WGS sequence"/>
</dbReference>
<sequence length="408" mass="43834">MPHSTSLHSVPLCPLTLSETPLYVLQPSHGDLIPTTPFFMVSSGSTNKGQKIHPQSPSALPWRSQAPMQIRPILTGADFCHPAVPTEAANRRLMHTKGTCQVIEVRWLLSQKLAVIPHATQLLKASHCLLPPGCVLGCARSSFQMLLSSAPLWSETSHTEQEASHGQRLSHIPIPLCPFSRPGSEGFPTQAALIGTFSSVDFPVLIQARAVLLGGISTCWAPGGSLFGVSYEVVKERKGLQEGLPAVSALERLLCGVDSLLPPCTQCSCLASPPCGWPDTGGGLRWQGLPSQMPHTERASLIGGLCSSPSAWEGLPHPAVYTDNLRQKSQSLRSELEGGGTCITNACWTHPERSPPNCQEAAGKVWRKKGCPRKTHQGRGHKDRRSAGSRVRVPTSLLCKGFQQGLSC</sequence>
<accession>A0A5N4DU00</accession>
<evidence type="ECO:0000313" key="3">
    <source>
        <dbReference type="Proteomes" id="UP000299084"/>
    </source>
</evidence>
<feature type="compositionally biased region" description="Basic residues" evidence="1">
    <location>
        <begin position="370"/>
        <end position="384"/>
    </location>
</feature>